<proteinExistence type="inferred from homology"/>
<comment type="caution">
    <text evidence="5">The sequence shown here is derived from an EMBL/GenBank/DDBJ whole genome shotgun (WGS) entry which is preliminary data.</text>
</comment>
<dbReference type="EMBL" id="MTYJ01000081">
    <property type="protein sequence ID" value="OQV15875.1"/>
    <property type="molecule type" value="Genomic_DNA"/>
</dbReference>
<sequence>MNLQEYQKLWTIQENQTIRALTARCCESTSLKNVLAAEVDAWREVLIRLQNMSNRVREALAWTKVPLDINHENVNLLIDAHQDIPNCLLAAIKDEAAAIIQRSDELCGHREETRKRQMEGNKIRDQIEEAWSDKKQGLDLDCHALGLTVESRYPTLKTNAEARNLSVDYNPEGDSCHRINETVKRSQELRDEMLKYLGNADRGLDFTAANIQAAYDRVRAATIRGRKAALEWRDRNIARLAAARSEKEHMKAEYLGLHNAIHDNNRPLMLAETRMDVRAMKPSADQETDESNRMLNNQLHTVQKLYQDNIGPMKNLKRSIQDRLDEEIDLLRSIELVNNKLLNAYERCISRGQYYPTSKQLLGCE</sequence>
<keyword evidence="2" id="KW-0963">Cytoplasm</keyword>
<dbReference type="PANTHER" id="PTHR19960">
    <property type="entry name" value="TEKTIN"/>
    <property type="match status" value="1"/>
</dbReference>
<evidence type="ECO:0000256" key="4">
    <source>
        <dbReference type="RuleBase" id="RU367040"/>
    </source>
</evidence>
<keyword evidence="6" id="KW-1185">Reference proteome</keyword>
<dbReference type="GO" id="GO:0060271">
    <property type="term" value="P:cilium assembly"/>
    <property type="evidence" value="ECO:0007669"/>
    <property type="project" value="UniProtKB-UniRule"/>
</dbReference>
<evidence type="ECO:0000256" key="1">
    <source>
        <dbReference type="ARBA" id="ARBA00007209"/>
    </source>
</evidence>
<dbReference type="OrthoDB" id="5788000at2759"/>
<reference evidence="6" key="1">
    <citation type="submission" date="2017-01" db="EMBL/GenBank/DDBJ databases">
        <title>Comparative genomics of anhydrobiosis in the tardigrade Hypsibius dujardini.</title>
        <authorList>
            <person name="Yoshida Y."/>
            <person name="Koutsovoulos G."/>
            <person name="Laetsch D."/>
            <person name="Stevens L."/>
            <person name="Kumar S."/>
            <person name="Horikawa D."/>
            <person name="Ishino K."/>
            <person name="Komine S."/>
            <person name="Tomita M."/>
            <person name="Blaxter M."/>
            <person name="Arakawa K."/>
        </authorList>
    </citation>
    <scope>NUCLEOTIDE SEQUENCE [LARGE SCALE GENOMIC DNA]</scope>
    <source>
        <strain evidence="6">Z151</strain>
    </source>
</reference>
<protein>
    <recommendedName>
        <fullName evidence="4">Tektin</fullName>
    </recommendedName>
</protein>
<evidence type="ECO:0000256" key="2">
    <source>
        <dbReference type="ARBA" id="ARBA00022490"/>
    </source>
</evidence>
<comment type="similarity">
    <text evidence="1 4">Belongs to the tektin family.</text>
</comment>
<keyword evidence="4" id="KW-0282">Flagellum</keyword>
<dbReference type="GO" id="GO:0060294">
    <property type="term" value="P:cilium movement involved in cell motility"/>
    <property type="evidence" value="ECO:0007669"/>
    <property type="project" value="UniProtKB-UniRule"/>
</dbReference>
<evidence type="ECO:0000313" key="6">
    <source>
        <dbReference type="Proteomes" id="UP000192578"/>
    </source>
</evidence>
<dbReference type="InterPro" id="IPR048256">
    <property type="entry name" value="Tektin-like"/>
</dbReference>
<gene>
    <name evidence="5" type="ORF">BV898_09971</name>
</gene>
<dbReference type="Proteomes" id="UP000192578">
    <property type="component" value="Unassembled WGS sequence"/>
</dbReference>
<evidence type="ECO:0000256" key="3">
    <source>
        <dbReference type="ARBA" id="ARBA00023054"/>
    </source>
</evidence>
<name>A0A1W0WKY4_HYPEX</name>
<dbReference type="GO" id="GO:0005634">
    <property type="term" value="C:nucleus"/>
    <property type="evidence" value="ECO:0007669"/>
    <property type="project" value="TreeGrafter"/>
</dbReference>
<keyword evidence="4" id="KW-0969">Cilium</keyword>
<dbReference type="Pfam" id="PF03148">
    <property type="entry name" value="Tektin"/>
    <property type="match status" value="1"/>
</dbReference>
<organism evidence="5 6">
    <name type="scientific">Hypsibius exemplaris</name>
    <name type="common">Freshwater tardigrade</name>
    <dbReference type="NCBI Taxonomy" id="2072580"/>
    <lineage>
        <taxon>Eukaryota</taxon>
        <taxon>Metazoa</taxon>
        <taxon>Ecdysozoa</taxon>
        <taxon>Tardigrada</taxon>
        <taxon>Eutardigrada</taxon>
        <taxon>Parachela</taxon>
        <taxon>Hypsibioidea</taxon>
        <taxon>Hypsibiidae</taxon>
        <taxon>Hypsibius</taxon>
    </lineage>
</organism>
<comment type="subcellular location">
    <subcellularLocation>
        <location evidence="4">Cytoplasm</location>
        <location evidence="4">Cytoskeleton</location>
        <location evidence="4">Cilium axoneme</location>
    </subcellularLocation>
</comment>
<evidence type="ECO:0000313" key="5">
    <source>
        <dbReference type="EMBL" id="OQV15875.1"/>
    </source>
</evidence>
<dbReference type="GO" id="GO:0015630">
    <property type="term" value="C:microtubule cytoskeleton"/>
    <property type="evidence" value="ECO:0007669"/>
    <property type="project" value="UniProtKB-UniRule"/>
</dbReference>
<dbReference type="InterPro" id="IPR000435">
    <property type="entry name" value="Tektins"/>
</dbReference>
<keyword evidence="4" id="KW-0966">Cell projection</keyword>
<keyword evidence="3" id="KW-0175">Coiled coil</keyword>
<dbReference type="GO" id="GO:0005930">
    <property type="term" value="C:axoneme"/>
    <property type="evidence" value="ECO:0007669"/>
    <property type="project" value="UniProtKB-SubCell"/>
</dbReference>
<accession>A0A1W0WKY4</accession>
<dbReference type="AlphaFoldDB" id="A0A1W0WKY4"/>
<dbReference type="PANTHER" id="PTHR19960:SF12">
    <property type="entry name" value="TEKTIN-4"/>
    <property type="match status" value="1"/>
</dbReference>